<proteinExistence type="inferred from homology"/>
<dbReference type="SUPFAM" id="SSF63829">
    <property type="entry name" value="Calcium-dependent phosphotriesterase"/>
    <property type="match status" value="1"/>
</dbReference>
<dbReference type="CDD" id="cd00055">
    <property type="entry name" value="EGF_Lam"/>
    <property type="match status" value="1"/>
</dbReference>
<dbReference type="InterPro" id="IPR000742">
    <property type="entry name" value="EGF"/>
</dbReference>
<feature type="disulfide bond" evidence="12">
    <location>
        <begin position="983"/>
        <end position="992"/>
    </location>
</feature>
<dbReference type="InParanoid" id="A0A7M7IZP7"/>
<sequence length="2968" mass="328872">MDGLNRVGPGSRVGPGGLLRNRSQEWTLQDSSSDNEDDLRSSANAKAAVHNMNLNGMATHHHQHEYEEPRNVVETRKISLDGGRLGGGGLVGTGLKGRKGNTPNGTANGPFSSMEMINARGYGLSSGAGGGVGNVQGEDFQAPPQYPGYGTGSLPRQTSGSKGSRHRNGHSGRGQVVNSGGGSGRPSGRIGTGGATSGGASGGQAAGQEMGLRRGPSSSSTSDNQSEYTDSETAHLQSTTTSSAQQQQQQQQQQQPQQQQRRMVAVSRDSTLRDSPPDPAPPNVPPRNNYSTADSLRARLAGYMDAAGPGGQQHDNALDDDGEYLSDVMGHYATPDIANPEDQLRNSINRRENERVYCQPQNIITQESKLSDKDSSGGGSTERNHGGVLPGTVGPGGGPMSGGGGPLASLMQTAVLGNATYSNTIPVYCATPCSTTGPMVPVAGCINPQLIQQSINAAAAAELQAQAQAAQQNSPPGRPFSTLFNSATIESSRIHLQKACGGHRCSWRLATLGLLMISVLLATLAGYLAASPGMDPSSCIMVGGLTDEAALQHPPPCIDRQPAQKTASDSMAIKGPAPASGSGCRLIPHQAERFQQIKLGDEMTHTIAPQESWNIWFNHHEPAFVRFNVTTQQGCKLALFAGKNNPPTLTVNAFRETISSEAPQVDEFHMSTNNSPASPRRRRTVGMTLEEVELVHFLESGTWYVSIINDDFLETTMAISASIAFDVSTLCPNSCSGHGHCEMGKCTCHPGYSGSDCSDSVCPVLCNGHGRFVQGVCRCDVGWKGAECGVFERDCEVPDCNGNGRCSNRGQCVCKPGFSGPACEKVDCLDPSCTSHGVCSGGLCHCKIGWRGQNCSEPDDRLNRCFPDCSQHGVYDLEAEKCVCFDHWTGSDCSRAKCNLDCGAFGRCEESRCRCEPGWTGSKCDLRECDPRCQLHGQCNNGTCICIQGWMGKHCTIEGCPSGCSNKGSCVKDEASSLWKCNCQSGWGGRDCSVHQETKCKDEVDNDGDGLIDCADSECCYRPECQDSLLCIHSPEPQDILLRKQPPPVTASFYQKMKFLIEEDSVQSYSHKDEYSESQFWSAFVKSRVSVIRGRVIGREGNGLIGIRVSVATDPQFGFTLTRPDGWFDILVNGGGAVTLQFQRNPFHPIKRTIMVPWNDIVVMSPVVMMSVAQEPNEGEGMFEEQAGCLPHDADRMKPIVYQTWRPGSQGGCTERSAIIAETQVIQEALPIPGSDLRLVYQSSHSQGYLSTIHLQLTPSQVSKELKLVQLRIVVEGILFEKTFEADPDIKFTYAWNKRNVYKQKVYGLTTVLVYVGYQYTNCDKTIWTSQSTTLRGFDMDISELGQWNLDIHHRYNFHEGVLQKGDGSTVYFKHQPRVIQTLIGTGRKRTSRICPECTGRAQGNKLENPITLTSGPDGSIYVGDHNLIRRITPSGQVYTVYTLKNLPDQLTYQYHIALSPTDGHLYISDPEMYQIVRVQLDKHLEAAEGNTADSVVGNGKRCVDPDIDLCGDGTGAMEAKLHYPKGLAFSVDNTLYFADGPRIRMVDKRGVIHTVIGGPRGRHQWRPIPCAGTLLIGQTKLRWPTELAINPIDNSLYFIDDHMIIKLTKDKRVTAVVGQPSYCKEAKGKTNKYDKNASKNLGTLISFAFGPTGVMYLAEVDQRDNYKVHALRPDGEMIHFAGRERPAHCMWGCPKNANTSTCRLCEDTGSQLAVETRLHGISSLTVTSDGTVHIADVADFKILSAVPYLPESTGDNEYHVAFPENHEVYVFNKYGQHILTKSALTGKTKYTFLYNVNTSLGKLSAVTDASGNKVAFLRDSANNMFSIETARGHKCRVFVNKQKQLLSFTNADNLQYNFEYEPVTGLLLSRHDSNGMTFHYIYDENGRLTNVVKPSGKVVELEFDLSDRGAAVSAKDDKFTDIVVVKGSSVTTTARGISLESRMHQDGAIEVRAPWKTSALWEAATHKVLTQLLPVQAGMFPIPIKQTVYTEGEGETGVSNSLEWKYDVKFTRREQRDAPVADAVTAVERTLLVNTTQYLKTEYDWMADREMVYNASRRPFLVIQYDTFSRPIQYLPTDVKVPLNIQYDRLGRPSGWSQGAMQESYTYDRSGLLSEVKLANEGKMQYSYEGLSKPTKVKMPSGREYLLTYDKNGGLESVTTPKSTMHTYQVLVSIGFYKLLYTPPGNHGPLTVYYNDRGQPVLKIFPGDNGRVLYRYNNQSLLAAVVYGGGKVVTNYTSTGFVKSEAWVESDVEVKYDYFYDGPMLTQCVAKFYSKFQLTTANFHYQYDNWFRPKHIRARVGTLQFADIELSYEAQTGQREQIGPFRVYTQNPNDTILADGVATFTQLTDGLGRIQQRGLLIAEKEVYNLECSYGDSNNLMQSKTLMRLQGGSQMRTQNFTYDLDNQLIEMVGKDRWNFQYDDNGNIVTMRYMGNKIEILHDVGDRILRFGETPFVVNDRGFVVQRAEERFQYNVKGQLIKAMSGTRGKYEVKYFYDAQNRLAMRKDHFGNMTQFFYADLTRPHLVTHIYNNADGRSMSLIYDNNDFLIHILVNKDSFYVATDHNGSPTLIFDRYGEVVKEVLRGPYGHIIYDSTPTFYVPVDFQGGILDPVTLLLHMGDKVYDSLTGKWMTPRYENVLNHVNDVRHLHLYQFNNNDPVNLHKKRQNKYDTPDWIASQGIDITTLGLGRPSSVVRTANGFHERTVSDRFDLLPQLPSVPLISAYACAVRRKLTNFARLSSVDRSRVKQEDFLSANQLSTLHVPLGPGITISQFEGRARVRAVDKANPINRDVFTAVFNNTQLVDVHLVMHGIDVFYFVKDATWKYDDDLTQLQRLGTAINVTHHSDHANQYSDIRVHTTYAVLSVRYGAQMAKEQQRILRHAKKHAVSQRWAQERELLNRDHGSIGRQSGVDWTDKEKDDIIRTGSAPGYRGDYHHDVNVYPELADDPANIVLHRNNAKQRNDNYEEM</sequence>
<comment type="similarity">
    <text evidence="3">Belongs to the tenascin family. Teneurin subfamily.</text>
</comment>
<keyword evidence="5 12" id="KW-0245">EGF-like domain</keyword>
<dbReference type="FunFam" id="2.10.25.10:FF:000001">
    <property type="entry name" value="Tenascin C"/>
    <property type="match status" value="1"/>
</dbReference>
<evidence type="ECO:0000256" key="6">
    <source>
        <dbReference type="ARBA" id="ARBA00022692"/>
    </source>
</evidence>
<feature type="compositionally biased region" description="Low complexity" evidence="13">
    <location>
        <begin position="1"/>
        <end position="10"/>
    </location>
</feature>
<dbReference type="CDD" id="cd00054">
    <property type="entry name" value="EGF_CA"/>
    <property type="match status" value="1"/>
</dbReference>
<dbReference type="Gene3D" id="2.120.10.30">
    <property type="entry name" value="TolB, C-terminal domain"/>
    <property type="match status" value="1"/>
</dbReference>
<feature type="disulfide bond" evidence="12">
    <location>
        <begin position="964"/>
        <end position="981"/>
    </location>
</feature>
<dbReference type="InterPro" id="IPR057627">
    <property type="entry name" value="FN-plug_TEN1-4"/>
</dbReference>
<dbReference type="InterPro" id="IPR011042">
    <property type="entry name" value="6-blade_b-propeller_TolB-like"/>
</dbReference>
<dbReference type="OMA" id="GHGICIV"/>
<evidence type="ECO:0000256" key="5">
    <source>
        <dbReference type="ARBA" id="ARBA00022536"/>
    </source>
</evidence>
<evidence type="ECO:0000256" key="13">
    <source>
        <dbReference type="SAM" id="MobiDB-lite"/>
    </source>
</evidence>
<evidence type="ECO:0000256" key="2">
    <source>
        <dbReference type="ARBA" id="ARBA00004236"/>
    </source>
</evidence>
<dbReference type="SUPFAM" id="SSF49464">
    <property type="entry name" value="Carboxypeptidase regulatory domain-like"/>
    <property type="match status" value="1"/>
</dbReference>
<evidence type="ECO:0000259" key="14">
    <source>
        <dbReference type="PROSITE" id="PS50026"/>
    </source>
</evidence>
<dbReference type="InterPro" id="IPR056823">
    <property type="entry name" value="TEN-like_YD-shell"/>
</dbReference>
<dbReference type="SMART" id="SM00181">
    <property type="entry name" value="EGF"/>
    <property type="match status" value="8"/>
</dbReference>
<keyword evidence="11" id="KW-0325">Glycoprotein</keyword>
<dbReference type="OrthoDB" id="442731at2759"/>
<feature type="disulfide bond" evidence="12">
    <location>
        <begin position="960"/>
        <end position="970"/>
    </location>
</feature>
<dbReference type="Pfam" id="PF25023">
    <property type="entry name" value="TEN_YD-shell"/>
    <property type="match status" value="1"/>
</dbReference>
<dbReference type="Pfam" id="PF23093">
    <property type="entry name" value="GBD_Tenm3"/>
    <property type="match status" value="1"/>
</dbReference>
<dbReference type="Gene3D" id="2.180.10.10">
    <property type="entry name" value="RHS repeat-associated core"/>
    <property type="match status" value="2"/>
</dbReference>
<dbReference type="InterPro" id="IPR008969">
    <property type="entry name" value="CarboxyPept-like_regulatory"/>
</dbReference>
<evidence type="ECO:0000256" key="8">
    <source>
        <dbReference type="ARBA" id="ARBA00022989"/>
    </source>
</evidence>
<dbReference type="GeneID" id="111243454"/>
<dbReference type="PROSITE" id="PS00022">
    <property type="entry name" value="EGF_1"/>
    <property type="match status" value="4"/>
</dbReference>
<evidence type="ECO:0000256" key="7">
    <source>
        <dbReference type="ARBA" id="ARBA00022737"/>
    </source>
</evidence>
<accession>A0A7M7IZP7</accession>
<evidence type="ECO:0000256" key="1">
    <source>
        <dbReference type="ARBA" id="ARBA00004167"/>
    </source>
</evidence>
<feature type="region of interest" description="Disordered" evidence="13">
    <location>
        <begin position="359"/>
        <end position="405"/>
    </location>
</feature>
<feature type="compositionally biased region" description="Gly residues" evidence="13">
    <location>
        <begin position="179"/>
        <end position="205"/>
    </location>
</feature>
<keyword evidence="8" id="KW-1133">Transmembrane helix</keyword>
<keyword evidence="9" id="KW-0472">Membrane</keyword>
<dbReference type="Pfam" id="PF25021">
    <property type="entry name" value="TEN_NHL"/>
    <property type="match status" value="1"/>
</dbReference>
<dbReference type="InterPro" id="IPR056822">
    <property type="entry name" value="TEN_NHL"/>
</dbReference>
<dbReference type="FunFam" id="2.10.25.10:FF:000013">
    <property type="entry name" value="Teneurin transmembrane protein 4"/>
    <property type="match status" value="1"/>
</dbReference>
<reference evidence="15" key="1">
    <citation type="submission" date="2021-01" db="UniProtKB">
        <authorList>
            <consortium name="EnsemblMetazoa"/>
        </authorList>
    </citation>
    <scope>IDENTIFICATION</scope>
</reference>
<dbReference type="RefSeq" id="XP_022644784.1">
    <property type="nucleotide sequence ID" value="XM_022789049.1"/>
</dbReference>
<feature type="compositionally biased region" description="Polar residues" evidence="13">
    <location>
        <begin position="234"/>
        <end position="244"/>
    </location>
</feature>
<dbReference type="Gene3D" id="2.10.25.10">
    <property type="entry name" value="Laminin"/>
    <property type="match status" value="5"/>
</dbReference>
<keyword evidence="10 12" id="KW-1015">Disulfide bond</keyword>
<keyword evidence="7" id="KW-0677">Repeat</keyword>
<evidence type="ECO:0000256" key="9">
    <source>
        <dbReference type="ARBA" id="ARBA00023136"/>
    </source>
</evidence>
<dbReference type="PANTHER" id="PTHR11219:SF69">
    <property type="entry name" value="TENEURIN-A"/>
    <property type="match status" value="1"/>
</dbReference>
<organism evidence="15 16">
    <name type="scientific">Varroa destructor</name>
    <name type="common">Honeybee mite</name>
    <dbReference type="NCBI Taxonomy" id="109461"/>
    <lineage>
        <taxon>Eukaryota</taxon>
        <taxon>Metazoa</taxon>
        <taxon>Ecdysozoa</taxon>
        <taxon>Arthropoda</taxon>
        <taxon>Chelicerata</taxon>
        <taxon>Arachnida</taxon>
        <taxon>Acari</taxon>
        <taxon>Parasitiformes</taxon>
        <taxon>Mesostigmata</taxon>
        <taxon>Gamasina</taxon>
        <taxon>Dermanyssoidea</taxon>
        <taxon>Varroidae</taxon>
        <taxon>Varroa</taxon>
    </lineage>
</organism>
<evidence type="ECO:0000256" key="10">
    <source>
        <dbReference type="ARBA" id="ARBA00023157"/>
    </source>
</evidence>
<name>A0A7M7IZP7_VARDE</name>
<evidence type="ECO:0000313" key="15">
    <source>
        <dbReference type="EnsemblMetazoa" id="XP_022644784"/>
    </source>
</evidence>
<feature type="disulfide bond" evidence="12">
    <location>
        <begin position="814"/>
        <end position="823"/>
    </location>
</feature>
<dbReference type="PROSITE" id="PS01186">
    <property type="entry name" value="EGF_2"/>
    <property type="match status" value="3"/>
</dbReference>
<dbReference type="InterPro" id="IPR056820">
    <property type="entry name" value="TEN_TTR-like"/>
</dbReference>
<dbReference type="GO" id="GO:0005886">
    <property type="term" value="C:plasma membrane"/>
    <property type="evidence" value="ECO:0007669"/>
    <property type="project" value="UniProtKB-SubCell"/>
</dbReference>
<keyword evidence="4" id="KW-1003">Cell membrane</keyword>
<evidence type="ECO:0000256" key="4">
    <source>
        <dbReference type="ARBA" id="ARBA00022475"/>
    </source>
</evidence>
<dbReference type="Pfam" id="PF15636">
    <property type="entry name" value="Tox-GHH"/>
    <property type="match status" value="1"/>
</dbReference>
<evidence type="ECO:0000256" key="11">
    <source>
        <dbReference type="ARBA" id="ARBA00023180"/>
    </source>
</evidence>
<protein>
    <recommendedName>
        <fullName evidence="14">EGF-like domain-containing protein</fullName>
    </recommendedName>
</protein>
<dbReference type="PANTHER" id="PTHR11219">
    <property type="entry name" value="TENEURIN AND N-ACETYLGLUCOSAMINE-1-PHOSPHODIESTER ALPHA-N-ACETYLGLUCOSAMINIDASE"/>
    <property type="match status" value="1"/>
</dbReference>
<comment type="caution">
    <text evidence="12">Lacks conserved residue(s) required for the propagation of feature annotation.</text>
</comment>
<dbReference type="GO" id="GO:0008045">
    <property type="term" value="P:motor neuron axon guidance"/>
    <property type="evidence" value="ECO:0007669"/>
    <property type="project" value="TreeGrafter"/>
</dbReference>
<feature type="region of interest" description="Disordered" evidence="13">
    <location>
        <begin position="133"/>
        <end position="291"/>
    </location>
</feature>
<feature type="domain" description="EGF-like" evidence="14">
    <location>
        <begin position="956"/>
        <end position="993"/>
    </location>
</feature>
<dbReference type="KEGG" id="vde:111243454"/>
<dbReference type="InterPro" id="IPR051216">
    <property type="entry name" value="Teneurin"/>
</dbReference>
<evidence type="ECO:0000256" key="3">
    <source>
        <dbReference type="ARBA" id="ARBA00009385"/>
    </source>
</evidence>
<dbReference type="Proteomes" id="UP000594260">
    <property type="component" value="Unplaced"/>
</dbReference>
<comment type="subcellular location">
    <subcellularLocation>
        <location evidence="2">Cell membrane</location>
    </subcellularLocation>
    <subcellularLocation>
        <location evidence="1">Membrane</location>
        <topology evidence="1">Single-pass membrane protein</topology>
    </subcellularLocation>
</comment>
<dbReference type="InterPro" id="IPR002049">
    <property type="entry name" value="LE_dom"/>
</dbReference>
<dbReference type="InterPro" id="IPR057629">
    <property type="entry name" value="Teneurin1-4_GBD"/>
</dbReference>
<dbReference type="Pfam" id="PF25024">
    <property type="entry name" value="EGF_TEN"/>
    <property type="match status" value="1"/>
</dbReference>
<feature type="compositionally biased region" description="Polar residues" evidence="13">
    <location>
        <begin position="216"/>
        <end position="228"/>
    </location>
</feature>
<evidence type="ECO:0000313" key="16">
    <source>
        <dbReference type="Proteomes" id="UP000594260"/>
    </source>
</evidence>
<feature type="compositionally biased region" description="Gly residues" evidence="13">
    <location>
        <begin position="393"/>
        <end position="405"/>
    </location>
</feature>
<feature type="region of interest" description="Disordered" evidence="13">
    <location>
        <begin position="1"/>
        <end position="42"/>
    </location>
</feature>
<keyword evidence="6" id="KW-0812">Transmembrane</keyword>
<dbReference type="InterPro" id="IPR028916">
    <property type="entry name" value="Tox-GHH_dom"/>
</dbReference>
<feature type="domain" description="EGF-like" evidence="14">
    <location>
        <begin position="791"/>
        <end position="824"/>
    </location>
</feature>
<dbReference type="EnsemblMetazoa" id="XM_022789049">
    <property type="protein sequence ID" value="XP_022644784"/>
    <property type="gene ID" value="LOC111243454"/>
</dbReference>
<dbReference type="Pfam" id="PF23538">
    <property type="entry name" value="Teneurin_ABD"/>
    <property type="match status" value="1"/>
</dbReference>
<dbReference type="Pfam" id="PF24329">
    <property type="entry name" value="FN-plug_TEN1-4"/>
    <property type="match status" value="1"/>
</dbReference>
<feature type="compositionally biased region" description="Low complexity" evidence="13">
    <location>
        <begin position="245"/>
        <end position="260"/>
    </location>
</feature>
<dbReference type="Pfam" id="PF25020">
    <property type="entry name" value="TTR_TEN1-4"/>
    <property type="match status" value="1"/>
</dbReference>
<keyword evidence="16" id="KW-1185">Reference proteome</keyword>
<evidence type="ECO:0000256" key="12">
    <source>
        <dbReference type="PROSITE-ProRule" id="PRU00076"/>
    </source>
</evidence>
<dbReference type="PROSITE" id="PS50026">
    <property type="entry name" value="EGF_3"/>
    <property type="match status" value="2"/>
</dbReference>